<evidence type="ECO:0000313" key="1">
    <source>
        <dbReference type="EMBL" id="GAA0346809.1"/>
    </source>
</evidence>
<sequence>MKCYVHEKGAIFVGKAWQVRQMIRQYQKQYKTLHEWVEAVKPAKK</sequence>
<name>A0ABN0WU62_9BACI</name>
<keyword evidence="2" id="KW-1185">Reference proteome</keyword>
<proteinExistence type="predicted"/>
<gene>
    <name evidence="1" type="ORF">GCM10008967_41510</name>
</gene>
<dbReference type="RefSeq" id="WP_425541881.1">
    <property type="nucleotide sequence ID" value="NZ_BAAADJ010000064.1"/>
</dbReference>
<dbReference type="Proteomes" id="UP001500782">
    <property type="component" value="Unassembled WGS sequence"/>
</dbReference>
<evidence type="ECO:0008006" key="3">
    <source>
        <dbReference type="Google" id="ProtNLM"/>
    </source>
</evidence>
<dbReference type="EMBL" id="BAAADJ010000064">
    <property type="protein sequence ID" value="GAA0346809.1"/>
    <property type="molecule type" value="Genomic_DNA"/>
</dbReference>
<accession>A0ABN0WU62</accession>
<protein>
    <recommendedName>
        <fullName evidence="3">Z-ring formation inhibitor MciZ</fullName>
    </recommendedName>
</protein>
<reference evidence="1 2" key="1">
    <citation type="journal article" date="2019" name="Int. J. Syst. Evol. Microbiol.">
        <title>The Global Catalogue of Microorganisms (GCM) 10K type strain sequencing project: providing services to taxonomists for standard genome sequencing and annotation.</title>
        <authorList>
            <consortium name="The Broad Institute Genomics Platform"/>
            <consortium name="The Broad Institute Genome Sequencing Center for Infectious Disease"/>
            <person name="Wu L."/>
            <person name="Ma J."/>
        </authorList>
    </citation>
    <scope>NUCLEOTIDE SEQUENCE [LARGE SCALE GENOMIC DNA]</scope>
    <source>
        <strain evidence="1 2">JCM 9731</strain>
    </source>
</reference>
<dbReference type="InterPro" id="IPR025177">
    <property type="entry name" value="MciZ"/>
</dbReference>
<comment type="caution">
    <text evidence="1">The sequence shown here is derived from an EMBL/GenBank/DDBJ whole genome shotgun (WGS) entry which is preliminary data.</text>
</comment>
<evidence type="ECO:0000313" key="2">
    <source>
        <dbReference type="Proteomes" id="UP001500782"/>
    </source>
</evidence>
<dbReference type="Pfam" id="PF13072">
    <property type="entry name" value="MciZ"/>
    <property type="match status" value="1"/>
</dbReference>
<organism evidence="1 2">
    <name type="scientific">Bacillus carboniphilus</name>
    <dbReference type="NCBI Taxonomy" id="86663"/>
    <lineage>
        <taxon>Bacteria</taxon>
        <taxon>Bacillati</taxon>
        <taxon>Bacillota</taxon>
        <taxon>Bacilli</taxon>
        <taxon>Bacillales</taxon>
        <taxon>Bacillaceae</taxon>
        <taxon>Bacillus</taxon>
    </lineage>
</organism>